<feature type="binding site" evidence="7">
    <location>
        <position position="76"/>
    </location>
    <ligand>
        <name>Zn(2+)</name>
        <dbReference type="ChEBI" id="CHEBI:29105"/>
        <note>catalytic</note>
    </ligand>
</feature>
<evidence type="ECO:0000256" key="7">
    <source>
        <dbReference type="HAMAP-Rule" id="MF_00972"/>
    </source>
</evidence>
<comment type="subunit">
    <text evidence="7">Homodimer.</text>
</comment>
<evidence type="ECO:0000256" key="3">
    <source>
        <dbReference type="ARBA" id="ARBA00022723"/>
    </source>
</evidence>
<feature type="domain" description="CMP/dCMP-type deaminase" evidence="8">
    <location>
        <begin position="1"/>
        <end position="106"/>
    </location>
</feature>
<comment type="similarity">
    <text evidence="1">Belongs to the cytidine and deoxycytidylate deaminase family. ADAT2 subfamily.</text>
</comment>
<dbReference type="PROSITE" id="PS51747">
    <property type="entry name" value="CYT_DCMP_DEAMINASES_2"/>
    <property type="match status" value="1"/>
</dbReference>
<comment type="catalytic activity">
    <reaction evidence="6 7">
        <text>adenosine(34) in tRNA + H2O + H(+) = inosine(34) in tRNA + NH4(+)</text>
        <dbReference type="Rhea" id="RHEA:43168"/>
        <dbReference type="Rhea" id="RHEA-COMP:10373"/>
        <dbReference type="Rhea" id="RHEA-COMP:10374"/>
        <dbReference type="ChEBI" id="CHEBI:15377"/>
        <dbReference type="ChEBI" id="CHEBI:15378"/>
        <dbReference type="ChEBI" id="CHEBI:28938"/>
        <dbReference type="ChEBI" id="CHEBI:74411"/>
        <dbReference type="ChEBI" id="CHEBI:82852"/>
        <dbReference type="EC" id="3.5.4.33"/>
    </reaction>
</comment>
<evidence type="ECO:0000256" key="1">
    <source>
        <dbReference type="ARBA" id="ARBA00010669"/>
    </source>
</evidence>
<comment type="function">
    <text evidence="7">Catalyzes the deamination of adenosine to inosine at the wobble position 34 of tRNA(Arg2).</text>
</comment>
<dbReference type="PANTHER" id="PTHR11079">
    <property type="entry name" value="CYTOSINE DEAMINASE FAMILY MEMBER"/>
    <property type="match status" value="1"/>
</dbReference>
<accession>A0A235BVW4</accession>
<evidence type="ECO:0000256" key="5">
    <source>
        <dbReference type="ARBA" id="ARBA00022833"/>
    </source>
</evidence>
<dbReference type="InterPro" id="IPR016193">
    <property type="entry name" value="Cytidine_deaminase-like"/>
</dbReference>
<organism evidence="9 10">
    <name type="scientific">candidate division WOR-3 bacterium JGI_Cruoil_03_44_89</name>
    <dbReference type="NCBI Taxonomy" id="1973748"/>
    <lineage>
        <taxon>Bacteria</taxon>
        <taxon>Bacteria division WOR-3</taxon>
    </lineage>
</organism>
<dbReference type="PANTHER" id="PTHR11079:SF179">
    <property type="entry name" value="TRNA(ADENINE(34)) DEAMINASE, CHLOROPLASTIC"/>
    <property type="match status" value="1"/>
</dbReference>
<dbReference type="Proteomes" id="UP000215215">
    <property type="component" value="Unassembled WGS sequence"/>
</dbReference>
<dbReference type="InterPro" id="IPR016192">
    <property type="entry name" value="APOBEC/CMP_deaminase_Zn-bd"/>
</dbReference>
<dbReference type="Gene3D" id="3.40.140.10">
    <property type="entry name" value="Cytidine Deaminase, domain 2"/>
    <property type="match status" value="1"/>
</dbReference>
<evidence type="ECO:0000256" key="4">
    <source>
        <dbReference type="ARBA" id="ARBA00022801"/>
    </source>
</evidence>
<name>A0A235BVW4_UNCW3</name>
<keyword evidence="3 7" id="KW-0479">Metal-binding</keyword>
<dbReference type="InterPro" id="IPR002125">
    <property type="entry name" value="CMP_dCMP_dom"/>
</dbReference>
<proteinExistence type="inferred from homology"/>
<dbReference type="SUPFAM" id="SSF53927">
    <property type="entry name" value="Cytidine deaminase-like"/>
    <property type="match status" value="1"/>
</dbReference>
<dbReference type="GO" id="GO:0008270">
    <property type="term" value="F:zinc ion binding"/>
    <property type="evidence" value="ECO:0007669"/>
    <property type="project" value="UniProtKB-UniRule"/>
</dbReference>
<dbReference type="GO" id="GO:0002100">
    <property type="term" value="P:tRNA wobble adenosine to inosine editing"/>
    <property type="evidence" value="ECO:0007669"/>
    <property type="project" value="UniProtKB-UniRule"/>
</dbReference>
<evidence type="ECO:0000256" key="6">
    <source>
        <dbReference type="ARBA" id="ARBA00048045"/>
    </source>
</evidence>
<evidence type="ECO:0000313" key="9">
    <source>
        <dbReference type="EMBL" id="OYD16371.1"/>
    </source>
</evidence>
<dbReference type="EMBL" id="NOZQ01000070">
    <property type="protein sequence ID" value="OYD16371.1"/>
    <property type="molecule type" value="Genomic_DNA"/>
</dbReference>
<dbReference type="InterPro" id="IPR028883">
    <property type="entry name" value="tRNA_aden_deaminase"/>
</dbReference>
<dbReference type="PROSITE" id="PS00903">
    <property type="entry name" value="CYT_DCMP_DEAMINASES_1"/>
    <property type="match status" value="1"/>
</dbReference>
<comment type="caution">
    <text evidence="9">The sequence shown here is derived from an EMBL/GenBank/DDBJ whole genome shotgun (WGS) entry which is preliminary data.</text>
</comment>
<keyword evidence="5 7" id="KW-0862">Zinc</keyword>
<feature type="binding site" evidence="7">
    <location>
        <position position="79"/>
    </location>
    <ligand>
        <name>Zn(2+)</name>
        <dbReference type="ChEBI" id="CHEBI:29105"/>
        <note>catalytic</note>
    </ligand>
</feature>
<dbReference type="EC" id="3.5.4.33" evidence="7"/>
<keyword evidence="4 7" id="KW-0378">Hydrolase</keyword>
<dbReference type="GO" id="GO:0052717">
    <property type="term" value="F:tRNA-specific adenosine-34 deaminase activity"/>
    <property type="evidence" value="ECO:0007669"/>
    <property type="project" value="UniProtKB-UniRule"/>
</dbReference>
<dbReference type="InterPro" id="IPR058535">
    <property type="entry name" value="MafB19-deam"/>
</dbReference>
<protein>
    <recommendedName>
        <fullName evidence="7">tRNA-specific adenosine deaminase</fullName>
        <ecNumber evidence="7">3.5.4.33</ecNumber>
    </recommendedName>
</protein>
<comment type="cofactor">
    <cofactor evidence="7">
        <name>Zn(2+)</name>
        <dbReference type="ChEBI" id="CHEBI:29105"/>
    </cofactor>
    <text evidence="7">Binds 1 zinc ion per subunit.</text>
</comment>
<sequence length="141" mass="15326">MKAAIAEAELARDEGEVPVGAVVVLNGKIVGRGHNRVEALNDPTAHAEIIAITCACTFLSDQRLKDATLYVTLEPCPMCAGAIMLSRIKGCVYGTSDPIMGSLGSRYDIRRPELKVVGGVFSEECSNLLKEFFRDRRQEIV</sequence>
<reference evidence="9 10" key="1">
    <citation type="submission" date="2017-07" db="EMBL/GenBank/DDBJ databases">
        <title>Recovery of genomes from metagenomes via a dereplication, aggregation, and scoring strategy.</title>
        <authorList>
            <person name="Sieber C.M."/>
            <person name="Probst A.J."/>
            <person name="Sharrar A."/>
            <person name="Thomas B.C."/>
            <person name="Hess M."/>
            <person name="Tringe S.G."/>
            <person name="Banfield J.F."/>
        </authorList>
    </citation>
    <scope>NUCLEOTIDE SEQUENCE [LARGE SCALE GENOMIC DNA]</scope>
    <source>
        <strain evidence="9">JGI_Cruoil_03_44_89</strain>
    </source>
</reference>
<gene>
    <name evidence="7" type="primary">tadA</name>
    <name evidence="9" type="ORF">CH333_03625</name>
</gene>
<evidence type="ECO:0000259" key="8">
    <source>
        <dbReference type="PROSITE" id="PS51747"/>
    </source>
</evidence>
<dbReference type="HAMAP" id="MF_00972">
    <property type="entry name" value="tRNA_aden_deaminase"/>
    <property type="match status" value="1"/>
</dbReference>
<dbReference type="AlphaFoldDB" id="A0A235BVW4"/>
<feature type="active site" description="Proton donor" evidence="7">
    <location>
        <position position="48"/>
    </location>
</feature>
<keyword evidence="2 7" id="KW-0819">tRNA processing</keyword>
<dbReference type="Pfam" id="PF14437">
    <property type="entry name" value="MafB19-deam"/>
    <property type="match status" value="1"/>
</dbReference>
<evidence type="ECO:0000256" key="2">
    <source>
        <dbReference type="ARBA" id="ARBA00022694"/>
    </source>
</evidence>
<dbReference type="CDD" id="cd01285">
    <property type="entry name" value="nucleoside_deaminase"/>
    <property type="match status" value="1"/>
</dbReference>
<evidence type="ECO:0000313" key="10">
    <source>
        <dbReference type="Proteomes" id="UP000215215"/>
    </source>
</evidence>
<feature type="binding site" evidence="7">
    <location>
        <position position="46"/>
    </location>
    <ligand>
        <name>Zn(2+)</name>
        <dbReference type="ChEBI" id="CHEBI:29105"/>
        <note>catalytic</note>
    </ligand>
</feature>